<dbReference type="Proteomes" id="UP000676456">
    <property type="component" value="Unassembled WGS sequence"/>
</dbReference>
<dbReference type="EMBL" id="JAGYPN010000002">
    <property type="protein sequence ID" value="MBS4223291.1"/>
    <property type="molecule type" value="Genomic_DNA"/>
</dbReference>
<dbReference type="InterPro" id="IPR050248">
    <property type="entry name" value="Polysacc_deacetylase_ArnD"/>
</dbReference>
<dbReference type="GO" id="GO:0016810">
    <property type="term" value="F:hydrolase activity, acting on carbon-nitrogen (but not peptide) bonds"/>
    <property type="evidence" value="ECO:0007669"/>
    <property type="project" value="InterPro"/>
</dbReference>
<dbReference type="Gene3D" id="3.20.20.370">
    <property type="entry name" value="Glycoside hydrolase/deacetylase"/>
    <property type="match status" value="1"/>
</dbReference>
<keyword evidence="1" id="KW-0479">Metal-binding</keyword>
<dbReference type="GO" id="GO:0016020">
    <property type="term" value="C:membrane"/>
    <property type="evidence" value="ECO:0007669"/>
    <property type="project" value="TreeGrafter"/>
</dbReference>
<sequence>MAVLVSCSNGINMYKAKANGQPILANSELNELSKNEAIEMVTNFAKNETKHVAVNLSAFGLVALNDKVALSLDEERNYSEKELEYASSVFSKEISPLFNVPSVNYPVFNQVHGPYSQQAFGINEVADQTKEIVEASVPQEEMVAPAKEAQDMDSSENGQDLQEKVPSKTSKKSSTSRQENKNASKKDVKHVGKRVALTFDDGPHPVNTQKILEILKRYDAKATFFQLGREVEAYPEITKEVYSQGHEIASHSWDHPDFRKLSVKQVEEQISSTQKIIEQATGEAPSFFRPPYGSTNESIKEIASKHGETEILWTIDTLDWKYRNPNAVLQAVKQNVRDGAIILMHDIHPSTVEAVEPVLKYLKAEGYEMVTIGDL</sequence>
<evidence type="ECO:0000313" key="6">
    <source>
        <dbReference type="Proteomes" id="UP000676456"/>
    </source>
</evidence>
<evidence type="ECO:0000313" key="5">
    <source>
        <dbReference type="EMBL" id="MBS4223291.1"/>
    </source>
</evidence>
<dbReference type="GO" id="GO:0005975">
    <property type="term" value="P:carbohydrate metabolic process"/>
    <property type="evidence" value="ECO:0007669"/>
    <property type="project" value="InterPro"/>
</dbReference>
<dbReference type="PANTHER" id="PTHR10587:SF133">
    <property type="entry name" value="CHITIN DEACETYLASE 1-RELATED"/>
    <property type="match status" value="1"/>
</dbReference>
<dbReference type="InterPro" id="IPR002509">
    <property type="entry name" value="NODB_dom"/>
</dbReference>
<feature type="domain" description="NodB homology" evidence="4">
    <location>
        <begin position="193"/>
        <end position="370"/>
    </location>
</feature>
<proteinExistence type="predicted"/>
<dbReference type="SUPFAM" id="SSF88713">
    <property type="entry name" value="Glycoside hydrolase/deacetylase"/>
    <property type="match status" value="1"/>
</dbReference>
<evidence type="ECO:0000256" key="3">
    <source>
        <dbReference type="SAM" id="MobiDB-lite"/>
    </source>
</evidence>
<keyword evidence="6" id="KW-1185">Reference proteome</keyword>
<name>A0A942Z5T7_9BACI</name>
<dbReference type="PANTHER" id="PTHR10587">
    <property type="entry name" value="GLYCOSYL TRANSFERASE-RELATED"/>
    <property type="match status" value="1"/>
</dbReference>
<organism evidence="5 6">
    <name type="scientific">Lederbergia citrea</name>
    <dbReference type="NCBI Taxonomy" id="2833581"/>
    <lineage>
        <taxon>Bacteria</taxon>
        <taxon>Bacillati</taxon>
        <taxon>Bacillota</taxon>
        <taxon>Bacilli</taxon>
        <taxon>Bacillales</taxon>
        <taxon>Bacillaceae</taxon>
        <taxon>Lederbergia</taxon>
    </lineage>
</organism>
<dbReference type="InterPro" id="IPR011330">
    <property type="entry name" value="Glyco_hydro/deAcase_b/a-brl"/>
</dbReference>
<gene>
    <name evidence="5" type="ORF">KHA91_11100</name>
</gene>
<dbReference type="PROSITE" id="PS51677">
    <property type="entry name" value="NODB"/>
    <property type="match status" value="1"/>
</dbReference>
<accession>A0A942Z5T7</accession>
<evidence type="ECO:0000256" key="1">
    <source>
        <dbReference type="ARBA" id="ARBA00022723"/>
    </source>
</evidence>
<dbReference type="RefSeq" id="WP_213098315.1">
    <property type="nucleotide sequence ID" value="NZ_JAGYPN010000002.1"/>
</dbReference>
<evidence type="ECO:0000256" key="2">
    <source>
        <dbReference type="ARBA" id="ARBA00022801"/>
    </source>
</evidence>
<dbReference type="Pfam" id="PF01522">
    <property type="entry name" value="Polysacc_deac_1"/>
    <property type="match status" value="1"/>
</dbReference>
<dbReference type="CDD" id="cd10917">
    <property type="entry name" value="CE4_NodB_like_6s_7s"/>
    <property type="match status" value="1"/>
</dbReference>
<reference evidence="5 6" key="1">
    <citation type="submission" date="2021-05" db="EMBL/GenBank/DDBJ databases">
        <title>Novel Bacillus species.</title>
        <authorList>
            <person name="Liu G."/>
        </authorList>
    </citation>
    <scope>NUCLEOTIDE SEQUENCE [LARGE SCALE GENOMIC DNA]</scope>
    <source>
        <strain evidence="5 6">FJAT-49682</strain>
    </source>
</reference>
<dbReference type="GO" id="GO:0046872">
    <property type="term" value="F:metal ion binding"/>
    <property type="evidence" value="ECO:0007669"/>
    <property type="project" value="UniProtKB-KW"/>
</dbReference>
<dbReference type="AlphaFoldDB" id="A0A942Z5T7"/>
<protein>
    <submittedName>
        <fullName evidence="5">Polysaccharide deacetylase family protein</fullName>
    </submittedName>
</protein>
<keyword evidence="2" id="KW-0378">Hydrolase</keyword>
<evidence type="ECO:0000259" key="4">
    <source>
        <dbReference type="PROSITE" id="PS51677"/>
    </source>
</evidence>
<feature type="compositionally biased region" description="Basic and acidic residues" evidence="3">
    <location>
        <begin position="178"/>
        <end position="189"/>
    </location>
</feature>
<feature type="region of interest" description="Disordered" evidence="3">
    <location>
        <begin position="137"/>
        <end position="189"/>
    </location>
</feature>
<comment type="caution">
    <text evidence="5">The sequence shown here is derived from an EMBL/GenBank/DDBJ whole genome shotgun (WGS) entry which is preliminary data.</text>
</comment>